<evidence type="ECO:0000256" key="7">
    <source>
        <dbReference type="ARBA" id="ARBA00023014"/>
    </source>
</evidence>
<comment type="cofactor">
    <cofactor evidence="8">
        <name>tungstopterin</name>
        <dbReference type="ChEBI" id="CHEBI:30402"/>
    </cofactor>
</comment>
<evidence type="ECO:0000256" key="1">
    <source>
        <dbReference type="ARBA" id="ARBA00001966"/>
    </source>
</evidence>
<dbReference type="InterPro" id="IPR013984">
    <property type="entry name" value="Ald_Fedxn_OxRdtase_dom2"/>
</dbReference>
<dbReference type="EMBL" id="NIQC01000016">
    <property type="protein sequence ID" value="OWZ83552.1"/>
    <property type="molecule type" value="Genomic_DNA"/>
</dbReference>
<dbReference type="InterPro" id="IPR001203">
    <property type="entry name" value="OxRdtase_Ald_Fedxn_C"/>
</dbReference>
<gene>
    <name evidence="10" type="ORF">CDO51_08085</name>
</gene>
<evidence type="ECO:0000256" key="4">
    <source>
        <dbReference type="ARBA" id="ARBA00022723"/>
    </source>
</evidence>
<evidence type="ECO:0000256" key="8">
    <source>
        <dbReference type="ARBA" id="ARBA00049934"/>
    </source>
</evidence>
<name>A0A226BXQ0_9FIRM</name>
<proteinExistence type="inferred from homology"/>
<dbReference type="SMART" id="SM00790">
    <property type="entry name" value="AFOR_N"/>
    <property type="match status" value="1"/>
</dbReference>
<dbReference type="Gene3D" id="3.60.9.10">
    <property type="entry name" value="Aldehyde ferredoxin oxidoreductase, N-terminal domain"/>
    <property type="match status" value="1"/>
</dbReference>
<dbReference type="InterPro" id="IPR013985">
    <property type="entry name" value="Ald_Fedxn_OxRdtase_dom3"/>
</dbReference>
<keyword evidence="5" id="KW-0560">Oxidoreductase</keyword>
<dbReference type="SUPFAM" id="SSF48310">
    <property type="entry name" value="Aldehyde ferredoxin oxidoreductase, C-terminal domains"/>
    <property type="match status" value="1"/>
</dbReference>
<feature type="domain" description="Aldehyde ferredoxin oxidoreductase N-terminal" evidence="9">
    <location>
        <begin position="9"/>
        <end position="212"/>
    </location>
</feature>
<keyword evidence="4" id="KW-0479">Metal-binding</keyword>
<dbReference type="GO" id="GO:0046872">
    <property type="term" value="F:metal ion binding"/>
    <property type="evidence" value="ECO:0007669"/>
    <property type="project" value="UniProtKB-KW"/>
</dbReference>
<comment type="cofactor">
    <cofactor evidence="1">
        <name>[4Fe-4S] cluster</name>
        <dbReference type="ChEBI" id="CHEBI:49883"/>
    </cofactor>
</comment>
<evidence type="ECO:0000256" key="6">
    <source>
        <dbReference type="ARBA" id="ARBA00023004"/>
    </source>
</evidence>
<dbReference type="Gene3D" id="1.10.569.10">
    <property type="entry name" value="Aldehyde Ferredoxin Oxidoreductase Protein, subunit A, domain 2"/>
    <property type="match status" value="1"/>
</dbReference>
<keyword evidence="11" id="KW-1185">Reference proteome</keyword>
<dbReference type="Pfam" id="PF02730">
    <property type="entry name" value="AFOR_N"/>
    <property type="match status" value="1"/>
</dbReference>
<keyword evidence="3" id="KW-0004">4Fe-4S</keyword>
<dbReference type="GO" id="GO:0051539">
    <property type="term" value="F:4 iron, 4 sulfur cluster binding"/>
    <property type="evidence" value="ECO:0007669"/>
    <property type="project" value="UniProtKB-KW"/>
</dbReference>
<evidence type="ECO:0000259" key="9">
    <source>
        <dbReference type="SMART" id="SM00790"/>
    </source>
</evidence>
<keyword evidence="7" id="KW-0411">Iron-sulfur</keyword>
<dbReference type="PANTHER" id="PTHR30038">
    <property type="entry name" value="ALDEHYDE FERREDOXIN OXIDOREDUCTASE"/>
    <property type="match status" value="1"/>
</dbReference>
<evidence type="ECO:0000313" key="10">
    <source>
        <dbReference type="EMBL" id="OWZ83552.1"/>
    </source>
</evidence>
<dbReference type="InterPro" id="IPR051919">
    <property type="entry name" value="W-dependent_AOR"/>
</dbReference>
<dbReference type="InterPro" id="IPR013983">
    <property type="entry name" value="Ald_Fedxn_OxRdtase_N"/>
</dbReference>
<evidence type="ECO:0000313" key="11">
    <source>
        <dbReference type="Proteomes" id="UP000214588"/>
    </source>
</evidence>
<sequence length="617" mass="67860">MLNRRGGAMDKVLYVNLSDKSYWVKEVSKEISELFVGGKGLATWLLYNETKSHDNIDPYGEENPVIFAGGPLTGTDAPAMRGVAVSTSPLTGGYVDSYYGGHLSQEIKYAGFDALVVKGISKEPVVLNIENDNVEFLQADQYWGLDSLEVNKKIKEDQNDSTLKIASIGQAGENLIPYSLVSCEYNRHAGRGGIGAVMGSKKLKAFALKGTNVVKIDDHEKFEEAIDMASKELKESEEIEELTQSGTAPALWFAHSEGLLPVKNYQKGTFNPNGLAHTAQREKIWLRDVGCASCPIRCSKVGVIREGKRKGTISDIVEYETAALMGTNLGLSDIKEVAYLVYLCDSLGMDGMSAGSVIGFAMECFEEGILKPEDYDGIKLTFGSSENVPEVLEMIANRKGKLGKLLAQGTKNAAAELGKEAEDKASHVKGMDIPAWGPRSTPGMGLAYMTADRGACHQRAFPIDYEVGGASFNGKTYERLQVRGKAETVASDQNFIAGLDAFVKCDFGTFGISEESYLALYEAATGENMSSERLYKLGERIWNLSRVFNLKQGLTKKDEKLPKRFYEPLPDGPGKGHKFTKEDEKIMLQEYYYHRGWNEEGEPTDEKLKELNLSEIL</sequence>
<evidence type="ECO:0000256" key="2">
    <source>
        <dbReference type="ARBA" id="ARBA00011032"/>
    </source>
</evidence>
<dbReference type="Proteomes" id="UP000214588">
    <property type="component" value="Unassembled WGS sequence"/>
</dbReference>
<dbReference type="AlphaFoldDB" id="A0A226BXQ0"/>
<keyword evidence="6" id="KW-0408">Iron</keyword>
<dbReference type="Gene3D" id="1.10.599.10">
    <property type="entry name" value="Aldehyde Ferredoxin Oxidoreductase Protein, subunit A, domain 3"/>
    <property type="match status" value="1"/>
</dbReference>
<organism evidence="10 11">
    <name type="scientific">Natranaerobius trueperi</name>
    <dbReference type="NCBI Taxonomy" id="759412"/>
    <lineage>
        <taxon>Bacteria</taxon>
        <taxon>Bacillati</taxon>
        <taxon>Bacillota</taxon>
        <taxon>Clostridia</taxon>
        <taxon>Natranaerobiales</taxon>
        <taxon>Natranaerobiaceae</taxon>
        <taxon>Natranaerobius</taxon>
    </lineage>
</organism>
<dbReference type="Pfam" id="PF01314">
    <property type="entry name" value="AFOR_C"/>
    <property type="match status" value="1"/>
</dbReference>
<dbReference type="InterPro" id="IPR036503">
    <property type="entry name" value="Ald_Fedxn_OxRdtase_N_sf"/>
</dbReference>
<evidence type="ECO:0000256" key="5">
    <source>
        <dbReference type="ARBA" id="ARBA00023002"/>
    </source>
</evidence>
<protein>
    <submittedName>
        <fullName evidence="10">Aldehyde ferredoxin oxidoreductase</fullName>
    </submittedName>
</protein>
<accession>A0A226BXQ0</accession>
<dbReference type="GO" id="GO:0016625">
    <property type="term" value="F:oxidoreductase activity, acting on the aldehyde or oxo group of donors, iron-sulfur protein as acceptor"/>
    <property type="evidence" value="ECO:0007669"/>
    <property type="project" value="InterPro"/>
</dbReference>
<comment type="caution">
    <text evidence="10">The sequence shown here is derived from an EMBL/GenBank/DDBJ whole genome shotgun (WGS) entry which is preliminary data.</text>
</comment>
<evidence type="ECO:0000256" key="3">
    <source>
        <dbReference type="ARBA" id="ARBA00022485"/>
    </source>
</evidence>
<comment type="similarity">
    <text evidence="2">Belongs to the AOR/FOR family.</text>
</comment>
<dbReference type="PANTHER" id="PTHR30038:SF7">
    <property type="entry name" value="TUNGSTEN-CONTAINING GLYCERALDEHYDE-3-PHOSPHATE:FERREDOXIN OXIDOREDUCTASE"/>
    <property type="match status" value="1"/>
</dbReference>
<reference evidence="10 11" key="1">
    <citation type="submission" date="2017-06" db="EMBL/GenBank/DDBJ databases">
        <title>Draft Genome Sequence of Natranaerobius trueperi halophilic, alkalithermophilic bacteria from soda lakes.</title>
        <authorList>
            <person name="Zhao B."/>
        </authorList>
    </citation>
    <scope>NUCLEOTIDE SEQUENCE [LARGE SCALE GENOMIC DNA]</scope>
    <source>
        <strain evidence="10 11">DSM 18760</strain>
    </source>
</reference>
<dbReference type="SUPFAM" id="SSF56228">
    <property type="entry name" value="Aldehyde ferredoxin oxidoreductase, N-terminal domain"/>
    <property type="match status" value="1"/>
</dbReference>
<dbReference type="InterPro" id="IPR036021">
    <property type="entry name" value="Tungsten_al_ferr_oxy-like_C"/>
</dbReference>
<dbReference type="GO" id="GO:0009055">
    <property type="term" value="F:electron transfer activity"/>
    <property type="evidence" value="ECO:0007669"/>
    <property type="project" value="InterPro"/>
</dbReference>